<feature type="signal peptide" evidence="1">
    <location>
        <begin position="1"/>
        <end position="24"/>
    </location>
</feature>
<dbReference type="EMBL" id="OKRB01000129">
    <property type="protein sequence ID" value="SPE28727.1"/>
    <property type="molecule type" value="Genomic_DNA"/>
</dbReference>
<feature type="chain" id="PRO_5014763923" evidence="1">
    <location>
        <begin position="25"/>
        <end position="182"/>
    </location>
</feature>
<dbReference type="AlphaFoldDB" id="A0A2N9LZS7"/>
<gene>
    <name evidence="2" type="ORF">SBA5_690011</name>
</gene>
<name>A0A2N9LZS7_9BACT</name>
<dbReference type="Proteomes" id="UP000239735">
    <property type="component" value="Unassembled WGS sequence"/>
</dbReference>
<keyword evidence="1" id="KW-0732">Signal</keyword>
<protein>
    <submittedName>
        <fullName evidence="2">Uncharacterized protein</fullName>
    </submittedName>
</protein>
<proteinExistence type="predicted"/>
<evidence type="ECO:0000313" key="3">
    <source>
        <dbReference type="Proteomes" id="UP000239735"/>
    </source>
</evidence>
<sequence>MNRKTFLKTLAATTVTLPCLSALANSETGKCDNEKCMSDASAVRQFLSDFLAKEDSTLDREALLKLMEQRGRACCRALEFRQELIADSNGSVDKLVELMGKIVGPANCTRAGDFVTLVYPTEKCVCGWSPTRSVSPSDPYCDCSASNNRTLFESVLGKPVTVKVLDSPRRTGKSCTFLIHLA</sequence>
<organism evidence="2 3">
    <name type="scientific">Candidatus Sulfuritelmatomonas gaucii</name>
    <dbReference type="NCBI Taxonomy" id="2043161"/>
    <lineage>
        <taxon>Bacteria</taxon>
        <taxon>Pseudomonadati</taxon>
        <taxon>Acidobacteriota</taxon>
        <taxon>Terriglobia</taxon>
        <taxon>Terriglobales</taxon>
        <taxon>Acidobacteriaceae</taxon>
        <taxon>Candidatus Sulfuritelmatomonas</taxon>
    </lineage>
</organism>
<reference evidence="3" key="1">
    <citation type="submission" date="2018-02" db="EMBL/GenBank/DDBJ databases">
        <authorList>
            <person name="Hausmann B."/>
        </authorList>
    </citation>
    <scope>NUCLEOTIDE SEQUENCE [LARGE SCALE GENOMIC DNA]</scope>
    <source>
        <strain evidence="3">Peat soil MAG SbA5</strain>
    </source>
</reference>
<accession>A0A2N9LZS7</accession>
<evidence type="ECO:0000256" key="1">
    <source>
        <dbReference type="SAM" id="SignalP"/>
    </source>
</evidence>
<evidence type="ECO:0000313" key="2">
    <source>
        <dbReference type="EMBL" id="SPE28727.1"/>
    </source>
</evidence>